<evidence type="ECO:0000256" key="1">
    <source>
        <dbReference type="SAM" id="Phobius"/>
    </source>
</evidence>
<proteinExistence type="predicted"/>
<accession>A0ABM1YBN9</accession>
<dbReference type="EnsemblMetazoa" id="AALFPA23_007630.R10210">
    <property type="protein sequence ID" value="AALFPA23_007630.P10210"/>
    <property type="gene ID" value="AALFPA23_007630"/>
</dbReference>
<evidence type="ECO:0000313" key="3">
    <source>
        <dbReference type="Proteomes" id="UP000069940"/>
    </source>
</evidence>
<keyword evidence="1" id="KW-1133">Transmembrane helix</keyword>
<dbReference type="RefSeq" id="XP_019527773.3">
    <property type="nucleotide sequence ID" value="XM_019672228.3"/>
</dbReference>
<reference evidence="3" key="1">
    <citation type="journal article" date="2015" name="Proc. Natl. Acad. Sci. U.S.A.">
        <title>Genome sequence of the Asian Tiger mosquito, Aedes albopictus, reveals insights into its biology, genetics, and evolution.</title>
        <authorList>
            <person name="Chen X.G."/>
            <person name="Jiang X."/>
            <person name="Gu J."/>
            <person name="Xu M."/>
            <person name="Wu Y."/>
            <person name="Deng Y."/>
            <person name="Zhang C."/>
            <person name="Bonizzoni M."/>
            <person name="Dermauw W."/>
            <person name="Vontas J."/>
            <person name="Armbruster P."/>
            <person name="Huang X."/>
            <person name="Yang Y."/>
            <person name="Zhang H."/>
            <person name="He W."/>
            <person name="Peng H."/>
            <person name="Liu Y."/>
            <person name="Wu K."/>
            <person name="Chen J."/>
            <person name="Lirakis M."/>
            <person name="Topalis P."/>
            <person name="Van Leeuwen T."/>
            <person name="Hall A.B."/>
            <person name="Jiang X."/>
            <person name="Thorpe C."/>
            <person name="Mueller R.L."/>
            <person name="Sun C."/>
            <person name="Waterhouse R.M."/>
            <person name="Yan G."/>
            <person name="Tu Z.J."/>
            <person name="Fang X."/>
            <person name="James A.A."/>
        </authorList>
    </citation>
    <scope>NUCLEOTIDE SEQUENCE [LARGE SCALE GENOMIC DNA]</scope>
    <source>
        <strain evidence="3">Foshan</strain>
    </source>
</reference>
<dbReference type="Proteomes" id="UP000069940">
    <property type="component" value="Unassembled WGS sequence"/>
</dbReference>
<evidence type="ECO:0000313" key="2">
    <source>
        <dbReference type="EnsemblMetazoa" id="AALFPA23_007630.P10210"/>
    </source>
</evidence>
<organism evidence="2 3">
    <name type="scientific">Aedes albopictus</name>
    <name type="common">Asian tiger mosquito</name>
    <name type="synonym">Stegomyia albopicta</name>
    <dbReference type="NCBI Taxonomy" id="7160"/>
    <lineage>
        <taxon>Eukaryota</taxon>
        <taxon>Metazoa</taxon>
        <taxon>Ecdysozoa</taxon>
        <taxon>Arthropoda</taxon>
        <taxon>Hexapoda</taxon>
        <taxon>Insecta</taxon>
        <taxon>Pterygota</taxon>
        <taxon>Neoptera</taxon>
        <taxon>Endopterygota</taxon>
        <taxon>Diptera</taxon>
        <taxon>Nematocera</taxon>
        <taxon>Culicoidea</taxon>
        <taxon>Culicidae</taxon>
        <taxon>Culicinae</taxon>
        <taxon>Aedini</taxon>
        <taxon>Aedes</taxon>
        <taxon>Stegomyia</taxon>
    </lineage>
</organism>
<protein>
    <recommendedName>
        <fullName evidence="4">Cuticle protein</fullName>
    </recommendedName>
</protein>
<feature type="transmembrane region" description="Helical" evidence="1">
    <location>
        <begin position="45"/>
        <end position="66"/>
    </location>
</feature>
<reference evidence="2" key="2">
    <citation type="submission" date="2025-05" db="UniProtKB">
        <authorList>
            <consortium name="EnsemblMetazoa"/>
        </authorList>
    </citation>
    <scope>IDENTIFICATION</scope>
    <source>
        <strain evidence="2">Foshan</strain>
    </source>
</reference>
<dbReference type="GeneID" id="109399718"/>
<name>A0ABM1YBN9_AEDAL</name>
<keyword evidence="1" id="KW-0812">Transmembrane</keyword>
<sequence length="130" mass="13301">MSFDRMRSCVICGGGSVGIKPCPERRERHSLSPATKPKTTSSLNMFAKVIFFAVLAIACVAAKPLFPVAAYSAYSAPVVAASPALAAYSAPVAAAYTAAPFGAAYTAALPYAAGFPYAATAALPYTSLVL</sequence>
<evidence type="ECO:0008006" key="4">
    <source>
        <dbReference type="Google" id="ProtNLM"/>
    </source>
</evidence>
<keyword evidence="1" id="KW-0472">Membrane</keyword>
<keyword evidence="3" id="KW-1185">Reference proteome</keyword>